<keyword evidence="2" id="KW-1185">Reference proteome</keyword>
<accession>A0ABT0UC28</accession>
<dbReference type="Proteomes" id="UP001202961">
    <property type="component" value="Unassembled WGS sequence"/>
</dbReference>
<protein>
    <submittedName>
        <fullName evidence="1">Uncharacterized protein</fullName>
    </submittedName>
</protein>
<evidence type="ECO:0000313" key="2">
    <source>
        <dbReference type="Proteomes" id="UP001202961"/>
    </source>
</evidence>
<organism evidence="1 2">
    <name type="scientific">Aporhodopirellula aestuarii</name>
    <dbReference type="NCBI Taxonomy" id="2950107"/>
    <lineage>
        <taxon>Bacteria</taxon>
        <taxon>Pseudomonadati</taxon>
        <taxon>Planctomycetota</taxon>
        <taxon>Planctomycetia</taxon>
        <taxon>Pirellulales</taxon>
        <taxon>Pirellulaceae</taxon>
        <taxon>Aporhodopirellula</taxon>
    </lineage>
</organism>
<comment type="caution">
    <text evidence="1">The sequence shown here is derived from an EMBL/GenBank/DDBJ whole genome shotgun (WGS) entry which is preliminary data.</text>
</comment>
<proteinExistence type="predicted"/>
<name>A0ABT0UC28_9BACT</name>
<gene>
    <name evidence="1" type="ORF">NB063_28415</name>
</gene>
<evidence type="ECO:0000313" key="1">
    <source>
        <dbReference type="EMBL" id="MCM2374563.1"/>
    </source>
</evidence>
<reference evidence="1 2" key="1">
    <citation type="journal article" date="2022" name="Syst. Appl. Microbiol.">
        <title>Rhodopirellula aestuarii sp. nov., a novel member of the genus Rhodopirellula isolated from brackish sediments collected in the Tagus River estuary, Portugal.</title>
        <authorList>
            <person name="Vitorino I.R."/>
            <person name="Klimek D."/>
            <person name="Calusinska M."/>
            <person name="Lobo-da-Cunha A."/>
            <person name="Vasconcelos V."/>
            <person name="Lage O.M."/>
        </authorList>
    </citation>
    <scope>NUCLEOTIDE SEQUENCE [LARGE SCALE GENOMIC DNA]</scope>
    <source>
        <strain evidence="1 2">ICT_H3.1</strain>
    </source>
</reference>
<sequence length="93" mass="10457">MTLQSHPHLGKSVAGEILLKLTRRGDDVTGQPTGSRLSKIRIRDDDQVDFVFFKNREQLGEQNEWFSVATAFRIFPNTHGIMVQELQGTAVSS</sequence>
<dbReference type="EMBL" id="JAMQBK010000090">
    <property type="protein sequence ID" value="MCM2374563.1"/>
    <property type="molecule type" value="Genomic_DNA"/>
</dbReference>